<accession>A0AA39JPU7</accession>
<organism evidence="2 3">
    <name type="scientific">Armillaria borealis</name>
    <dbReference type="NCBI Taxonomy" id="47425"/>
    <lineage>
        <taxon>Eukaryota</taxon>
        <taxon>Fungi</taxon>
        <taxon>Dikarya</taxon>
        <taxon>Basidiomycota</taxon>
        <taxon>Agaricomycotina</taxon>
        <taxon>Agaricomycetes</taxon>
        <taxon>Agaricomycetidae</taxon>
        <taxon>Agaricales</taxon>
        <taxon>Marasmiineae</taxon>
        <taxon>Physalacriaceae</taxon>
        <taxon>Armillaria</taxon>
    </lineage>
</organism>
<reference evidence="2" key="1">
    <citation type="submission" date="2023-06" db="EMBL/GenBank/DDBJ databases">
        <authorList>
            <consortium name="Lawrence Berkeley National Laboratory"/>
            <person name="Ahrendt S."/>
            <person name="Sahu N."/>
            <person name="Indic B."/>
            <person name="Wong-Bajracharya J."/>
            <person name="Merenyi Z."/>
            <person name="Ke H.-M."/>
            <person name="Monk M."/>
            <person name="Kocsube S."/>
            <person name="Drula E."/>
            <person name="Lipzen A."/>
            <person name="Balint B."/>
            <person name="Henrissat B."/>
            <person name="Andreopoulos B."/>
            <person name="Martin F.M."/>
            <person name="Harder C.B."/>
            <person name="Rigling D."/>
            <person name="Ford K.L."/>
            <person name="Foster G.D."/>
            <person name="Pangilinan J."/>
            <person name="Papanicolaou A."/>
            <person name="Barry K."/>
            <person name="LaButti K."/>
            <person name="Viragh M."/>
            <person name="Koriabine M."/>
            <person name="Yan M."/>
            <person name="Riley R."/>
            <person name="Champramary S."/>
            <person name="Plett K.L."/>
            <person name="Tsai I.J."/>
            <person name="Slot J."/>
            <person name="Sipos G."/>
            <person name="Plett J."/>
            <person name="Nagy L.G."/>
            <person name="Grigoriev I.V."/>
        </authorList>
    </citation>
    <scope>NUCLEOTIDE SEQUENCE</scope>
    <source>
        <strain evidence="2">FPL87.14</strain>
    </source>
</reference>
<name>A0AA39JPU7_9AGAR</name>
<proteinExistence type="predicted"/>
<comment type="caution">
    <text evidence="2">The sequence shown here is derived from an EMBL/GenBank/DDBJ whole genome shotgun (WGS) entry which is preliminary data.</text>
</comment>
<sequence length="106" mass="11598">MASTHAKQSNNNDDHSKTSDDSEEDDHSTFSCVSKGTNDEYVVTCQSDFPVFVLDSDLIIFFRVIVDELSVTNACVPHILGCIVKLAIFNVKAGAIVVMNDRGKDT</sequence>
<gene>
    <name evidence="2" type="ORF">EV421DRAFT_1733978</name>
</gene>
<evidence type="ECO:0000256" key="1">
    <source>
        <dbReference type="SAM" id="MobiDB-lite"/>
    </source>
</evidence>
<evidence type="ECO:0000313" key="3">
    <source>
        <dbReference type="Proteomes" id="UP001175226"/>
    </source>
</evidence>
<keyword evidence="3" id="KW-1185">Reference proteome</keyword>
<feature type="region of interest" description="Disordered" evidence="1">
    <location>
        <begin position="1"/>
        <end position="34"/>
    </location>
</feature>
<evidence type="ECO:0000313" key="2">
    <source>
        <dbReference type="EMBL" id="KAK0446721.1"/>
    </source>
</evidence>
<dbReference type="AlphaFoldDB" id="A0AA39JPU7"/>
<protein>
    <submittedName>
        <fullName evidence="2">Uncharacterized protein</fullName>
    </submittedName>
</protein>
<dbReference type="Proteomes" id="UP001175226">
    <property type="component" value="Unassembled WGS sequence"/>
</dbReference>
<feature type="compositionally biased region" description="Polar residues" evidence="1">
    <location>
        <begin position="1"/>
        <end position="11"/>
    </location>
</feature>
<dbReference type="EMBL" id="JAUEPT010000013">
    <property type="protein sequence ID" value="KAK0446721.1"/>
    <property type="molecule type" value="Genomic_DNA"/>
</dbReference>